<organism evidence="2">
    <name type="scientific">Arion vulgaris</name>
    <dbReference type="NCBI Taxonomy" id="1028688"/>
    <lineage>
        <taxon>Eukaryota</taxon>
        <taxon>Metazoa</taxon>
        <taxon>Spiralia</taxon>
        <taxon>Lophotrochozoa</taxon>
        <taxon>Mollusca</taxon>
        <taxon>Gastropoda</taxon>
        <taxon>Heterobranchia</taxon>
        <taxon>Euthyneura</taxon>
        <taxon>Panpulmonata</taxon>
        <taxon>Eupulmonata</taxon>
        <taxon>Stylommatophora</taxon>
        <taxon>Helicina</taxon>
        <taxon>Arionoidea</taxon>
        <taxon>Arionidae</taxon>
        <taxon>Arion</taxon>
    </lineage>
</organism>
<sequence>MYIYDVSNIDGSLEMSKQLVDMSNVAVSCMFSFYFFSVCLVSASELANYFIRLLQAIFYG</sequence>
<protein>
    <submittedName>
        <fullName evidence="2">Uncharacterized protein</fullName>
    </submittedName>
</protein>
<reference evidence="2" key="1">
    <citation type="submission" date="2014-12" db="EMBL/GenBank/DDBJ databases">
        <title>Insight into the proteome of Arion vulgaris.</title>
        <authorList>
            <person name="Aradska J."/>
            <person name="Bulat T."/>
            <person name="Smidak R."/>
            <person name="Sarate P."/>
            <person name="Gangsoo J."/>
            <person name="Sialana F."/>
            <person name="Bilban M."/>
            <person name="Lubec G."/>
        </authorList>
    </citation>
    <scope>NUCLEOTIDE SEQUENCE</scope>
    <source>
        <tissue evidence="2">Skin</tissue>
    </source>
</reference>
<dbReference type="EMBL" id="HACG01043424">
    <property type="protein sequence ID" value="CEK90289.1"/>
    <property type="molecule type" value="Transcribed_RNA"/>
</dbReference>
<keyword evidence="1" id="KW-0472">Membrane</keyword>
<dbReference type="AlphaFoldDB" id="A0A0B7BA93"/>
<feature type="transmembrane region" description="Helical" evidence="1">
    <location>
        <begin position="25"/>
        <end position="51"/>
    </location>
</feature>
<keyword evidence="1" id="KW-1133">Transmembrane helix</keyword>
<evidence type="ECO:0000256" key="1">
    <source>
        <dbReference type="SAM" id="Phobius"/>
    </source>
</evidence>
<proteinExistence type="predicted"/>
<name>A0A0B7BA93_9EUPU</name>
<gene>
    <name evidence="2" type="primary">ORF175961</name>
</gene>
<evidence type="ECO:0000313" key="2">
    <source>
        <dbReference type="EMBL" id="CEK90289.1"/>
    </source>
</evidence>
<keyword evidence="1" id="KW-0812">Transmembrane</keyword>
<accession>A0A0B7BA93</accession>